<evidence type="ECO:0008006" key="3">
    <source>
        <dbReference type="Google" id="ProtNLM"/>
    </source>
</evidence>
<dbReference type="STRING" id="1073996.SAMN05444271_11935"/>
<evidence type="ECO:0000313" key="2">
    <source>
        <dbReference type="Proteomes" id="UP000198888"/>
    </source>
</evidence>
<proteinExistence type="predicted"/>
<sequence length="171" mass="19521">MTSPESNLLTRMNTIKQIDLKKHLTPSQEDALEEIRQYRKNGEPFINLHGPRNSGKTFLCWALREYGWKYQQADFQRVTEPDVTAVVYDHGKPDRSTTRQLRNNVDLSGLSNVVYVTKSPAKEIYPRVHLSTDEQHYQTIAASWDTLSIDTATLPAVDATVNTNTNTNQNQ</sequence>
<reference evidence="1 2" key="1">
    <citation type="submission" date="2016-10" db="EMBL/GenBank/DDBJ databases">
        <authorList>
            <person name="de Groot N.N."/>
        </authorList>
    </citation>
    <scope>NUCLEOTIDE SEQUENCE [LARGE SCALE GENOMIC DNA]</scope>
    <source>
        <strain evidence="1 2">DSM 22187</strain>
    </source>
</reference>
<accession>A0A1H6W4E2</accession>
<protein>
    <recommendedName>
        <fullName evidence="3">AAA domain-containing protein</fullName>
    </recommendedName>
</protein>
<keyword evidence="2" id="KW-1185">Reference proteome</keyword>
<dbReference type="EMBL" id="FNYR01000019">
    <property type="protein sequence ID" value="SEJ07155.1"/>
    <property type="molecule type" value="Genomic_DNA"/>
</dbReference>
<dbReference type="OrthoDB" id="350264at2157"/>
<organism evidence="1 2">
    <name type="scientific">Halohasta litchfieldiae</name>
    <dbReference type="NCBI Taxonomy" id="1073996"/>
    <lineage>
        <taxon>Archaea</taxon>
        <taxon>Methanobacteriati</taxon>
        <taxon>Methanobacteriota</taxon>
        <taxon>Stenosarchaea group</taxon>
        <taxon>Halobacteria</taxon>
        <taxon>Halobacteriales</taxon>
        <taxon>Haloferacaceae</taxon>
        <taxon>Halohasta</taxon>
    </lineage>
</organism>
<dbReference type="KEGG" id="hae:halTADL_1480"/>
<dbReference type="RefSeq" id="WP_143054161.1">
    <property type="nucleotide sequence ID" value="NZ_CP024845.1"/>
</dbReference>
<dbReference type="AlphaFoldDB" id="A0A1H6W4E2"/>
<dbReference type="Proteomes" id="UP000198888">
    <property type="component" value="Unassembled WGS sequence"/>
</dbReference>
<gene>
    <name evidence="1" type="ORF">SAMN05444271_11935</name>
</gene>
<accession>A0A2H4Q1Q0</accession>
<evidence type="ECO:0000313" key="1">
    <source>
        <dbReference type="EMBL" id="SEJ07155.1"/>
    </source>
</evidence>
<name>A0A1H6W4E2_9EURY</name>
<dbReference type="GeneID" id="43932749"/>